<evidence type="ECO:0000256" key="6">
    <source>
        <dbReference type="SAM" id="MobiDB-lite"/>
    </source>
</evidence>
<dbReference type="Pfam" id="PF07690">
    <property type="entry name" value="MFS_1"/>
    <property type="match status" value="1"/>
</dbReference>
<dbReference type="InterPro" id="IPR036259">
    <property type="entry name" value="MFS_trans_sf"/>
</dbReference>
<feature type="transmembrane region" description="Helical" evidence="7">
    <location>
        <begin position="460"/>
        <end position="481"/>
    </location>
</feature>
<feature type="transmembrane region" description="Helical" evidence="7">
    <location>
        <begin position="368"/>
        <end position="390"/>
    </location>
</feature>
<evidence type="ECO:0000256" key="3">
    <source>
        <dbReference type="ARBA" id="ARBA00022692"/>
    </source>
</evidence>
<evidence type="ECO:0000256" key="7">
    <source>
        <dbReference type="SAM" id="Phobius"/>
    </source>
</evidence>
<dbReference type="PANTHER" id="PTHR43791:SF84">
    <property type="entry name" value="TRANSPORTER, PUTATIVE (AFU_ORTHOLOGUE AFUA_3G09170)-RELATED"/>
    <property type="match status" value="1"/>
</dbReference>
<feature type="region of interest" description="Disordered" evidence="6">
    <location>
        <begin position="1"/>
        <end position="20"/>
    </location>
</feature>
<dbReference type="PANTHER" id="PTHR43791">
    <property type="entry name" value="PERMEASE-RELATED"/>
    <property type="match status" value="1"/>
</dbReference>
<organism evidence="9">
    <name type="scientific">Bionectria ochroleuca</name>
    <name type="common">Gliocladium roseum</name>
    <dbReference type="NCBI Taxonomy" id="29856"/>
    <lineage>
        <taxon>Eukaryota</taxon>
        <taxon>Fungi</taxon>
        <taxon>Dikarya</taxon>
        <taxon>Ascomycota</taxon>
        <taxon>Pezizomycotina</taxon>
        <taxon>Sordariomycetes</taxon>
        <taxon>Hypocreomycetidae</taxon>
        <taxon>Hypocreales</taxon>
        <taxon>Bionectriaceae</taxon>
        <taxon>Clonostachys</taxon>
    </lineage>
</organism>
<dbReference type="FunFam" id="1.20.1250.20:FF:000057">
    <property type="entry name" value="MFS general substrate transporter"/>
    <property type="match status" value="1"/>
</dbReference>
<sequence length="501" mass="55930">MSVHPAAPGHQLATGVKDKNEVQQIDRAESRGQDEIIKPSYLNVDEFGAHDKVDPKEIALVRKIDIFCLPVLWLMYFFNFLDRNAIANGKLNGLAEDLNLKGTQFNTCVSILFVGYLCGQIPSNMILSRVRPSIYMSGKETYEGFMVTWSIVTLLSYKAYNFETLLVCRFLLGIVEAPFYPGAVYIMSMLYTRKEIASRMSIFYTGNICASAFSGLIAAGVFSMDGKMGLAGWRWLFIIQGALSLAVALPSFYLLPDSPLQTRWLSQEQRELAYNRIRIDTTNLTEEPTSVWSGLKQAASDWRTWVFCLMANLHFMTNGFKNFLPTVVNTFGLSTTATMGLTCPPYILSGAVTVLVSWSSGRQNERTWHIIGCKLAAIVGFTLSVATLNIPARYCGIMIFVGATYGVNNLIVSWASNVLGESNEKRAVAIAMTNTFGNLASVYSPYLWPDADAPRFMKAMVSSIAFCLAVIVCALGLKWWLKRLNKKMRVENPNTENYFVY</sequence>
<reference evidence="9" key="1">
    <citation type="submission" date="2015-01" db="EMBL/GenBank/DDBJ databases">
        <authorList>
            <person name="Durling Mikael"/>
        </authorList>
    </citation>
    <scope>NUCLEOTIDE SEQUENCE</scope>
</reference>
<dbReference type="GO" id="GO:0022857">
    <property type="term" value="F:transmembrane transporter activity"/>
    <property type="evidence" value="ECO:0007669"/>
    <property type="project" value="InterPro"/>
</dbReference>
<feature type="domain" description="Major facilitator superfamily (MFS) profile" evidence="8">
    <location>
        <begin position="68"/>
        <end position="488"/>
    </location>
</feature>
<evidence type="ECO:0000256" key="4">
    <source>
        <dbReference type="ARBA" id="ARBA00022989"/>
    </source>
</evidence>
<keyword evidence="4 7" id="KW-1133">Transmembrane helix</keyword>
<dbReference type="SUPFAM" id="SSF103473">
    <property type="entry name" value="MFS general substrate transporter"/>
    <property type="match status" value="1"/>
</dbReference>
<evidence type="ECO:0000256" key="5">
    <source>
        <dbReference type="ARBA" id="ARBA00023136"/>
    </source>
</evidence>
<dbReference type="AlphaFoldDB" id="A0A0B7KQ45"/>
<dbReference type="EMBL" id="CDPU01000078">
    <property type="protein sequence ID" value="CEO56911.1"/>
    <property type="molecule type" value="Genomic_DNA"/>
</dbReference>
<comment type="subcellular location">
    <subcellularLocation>
        <location evidence="1">Membrane</location>
        <topology evidence="1">Multi-pass membrane protein</topology>
    </subcellularLocation>
</comment>
<proteinExistence type="predicted"/>
<feature type="transmembrane region" description="Helical" evidence="7">
    <location>
        <begin position="202"/>
        <end position="223"/>
    </location>
</feature>
<feature type="transmembrane region" description="Helical" evidence="7">
    <location>
        <begin position="396"/>
        <end position="415"/>
    </location>
</feature>
<dbReference type="InterPro" id="IPR011701">
    <property type="entry name" value="MFS"/>
</dbReference>
<dbReference type="GO" id="GO:0016020">
    <property type="term" value="C:membrane"/>
    <property type="evidence" value="ECO:0007669"/>
    <property type="project" value="UniProtKB-SubCell"/>
</dbReference>
<keyword evidence="3 7" id="KW-0812">Transmembrane</keyword>
<keyword evidence="5 7" id="KW-0472">Membrane</keyword>
<evidence type="ECO:0000313" key="9">
    <source>
        <dbReference type="EMBL" id="CEO56911.1"/>
    </source>
</evidence>
<feature type="transmembrane region" description="Helical" evidence="7">
    <location>
        <begin position="427"/>
        <end position="448"/>
    </location>
</feature>
<feature type="transmembrane region" description="Helical" evidence="7">
    <location>
        <begin position="235"/>
        <end position="255"/>
    </location>
</feature>
<gene>
    <name evidence="9" type="ORF">BN869_000012969_1</name>
</gene>
<dbReference type="Gene3D" id="1.20.1250.20">
    <property type="entry name" value="MFS general substrate transporter like domains"/>
    <property type="match status" value="2"/>
</dbReference>
<name>A0A0B7KQ45_BIOOC</name>
<dbReference type="FunFam" id="1.20.1250.20:FF:000013">
    <property type="entry name" value="MFS general substrate transporter"/>
    <property type="match status" value="1"/>
</dbReference>
<accession>A0A0B7KQ45</accession>
<dbReference type="PROSITE" id="PS50850">
    <property type="entry name" value="MFS"/>
    <property type="match status" value="1"/>
</dbReference>
<evidence type="ECO:0000259" key="8">
    <source>
        <dbReference type="PROSITE" id="PS50850"/>
    </source>
</evidence>
<evidence type="ECO:0000256" key="1">
    <source>
        <dbReference type="ARBA" id="ARBA00004141"/>
    </source>
</evidence>
<evidence type="ECO:0000256" key="2">
    <source>
        <dbReference type="ARBA" id="ARBA00022448"/>
    </source>
</evidence>
<keyword evidence="2" id="KW-0813">Transport</keyword>
<dbReference type="InterPro" id="IPR020846">
    <property type="entry name" value="MFS_dom"/>
</dbReference>
<feature type="transmembrane region" description="Helical" evidence="7">
    <location>
        <begin position="64"/>
        <end position="81"/>
    </location>
</feature>
<protein>
    <recommendedName>
        <fullName evidence="8">Major facilitator superfamily (MFS) profile domain-containing protein</fullName>
    </recommendedName>
</protein>
<feature type="transmembrane region" description="Helical" evidence="7">
    <location>
        <begin position="166"/>
        <end position="190"/>
    </location>
</feature>